<sequence length="360" mass="39618">MALLRLVAGHLPLASPFATPGLLFIIARSAASPIARHGDRRATWDRVSSRNERLAHFPIARPIAHLRSVVSHRPPPAAIFEPDKSSATACSETLAAAPTHFESPPPARNSPPSTEDTAPMTRQGYLIVHDKRSHPAVRYLSLEDGFLRQYASADCAKCLNEVRLSGCKIAVKAQKRADGVPNSFYLETRKVFVKDRSYTLGNVERVEFSACSGEDRQEWGKALFSWQRYYWRDPADQASPEKNSVASETRLQLEQIIAKHFVQKPSSGHSLSFAAAKQPISFLRRNAHSLRRSLSMTSTVANTAKPESDAEPTDCVKDKVALAKVECPEAAKNNNVCQAAAVTPHYLPAHLGRGNNQEAH</sequence>
<evidence type="ECO:0000313" key="4">
    <source>
        <dbReference type="Proteomes" id="UP000694044"/>
    </source>
</evidence>
<feature type="domain" description="PH" evidence="2">
    <location>
        <begin position="120"/>
        <end position="230"/>
    </location>
</feature>
<dbReference type="SMART" id="SM00233">
    <property type="entry name" value="PH"/>
    <property type="match status" value="1"/>
</dbReference>
<feature type="region of interest" description="Disordered" evidence="1">
    <location>
        <begin position="97"/>
        <end position="119"/>
    </location>
</feature>
<gene>
    <name evidence="3" type="ORF">PHYPSEUDO_009471</name>
</gene>
<dbReference type="InterPro" id="IPR001849">
    <property type="entry name" value="PH_domain"/>
</dbReference>
<dbReference type="EMBL" id="JAGDFM010000394">
    <property type="protein sequence ID" value="KAG7378808.1"/>
    <property type="molecule type" value="Genomic_DNA"/>
</dbReference>
<protein>
    <recommendedName>
        <fullName evidence="2">PH domain-containing protein</fullName>
    </recommendedName>
</protein>
<organism evidence="3 4">
    <name type="scientific">Phytophthora pseudosyringae</name>
    <dbReference type="NCBI Taxonomy" id="221518"/>
    <lineage>
        <taxon>Eukaryota</taxon>
        <taxon>Sar</taxon>
        <taxon>Stramenopiles</taxon>
        <taxon>Oomycota</taxon>
        <taxon>Peronosporomycetes</taxon>
        <taxon>Peronosporales</taxon>
        <taxon>Peronosporaceae</taxon>
        <taxon>Phytophthora</taxon>
    </lineage>
</organism>
<keyword evidence="4" id="KW-1185">Reference proteome</keyword>
<evidence type="ECO:0000259" key="2">
    <source>
        <dbReference type="SMART" id="SM00233"/>
    </source>
</evidence>
<reference evidence="3" key="1">
    <citation type="submission" date="2021-02" db="EMBL/GenBank/DDBJ databases">
        <authorList>
            <person name="Palmer J.M."/>
        </authorList>
    </citation>
    <scope>NUCLEOTIDE SEQUENCE</scope>
    <source>
        <strain evidence="3">SCRP734</strain>
    </source>
</reference>
<evidence type="ECO:0000256" key="1">
    <source>
        <dbReference type="SAM" id="MobiDB-lite"/>
    </source>
</evidence>
<dbReference type="AlphaFoldDB" id="A0A8T1VF93"/>
<evidence type="ECO:0000313" key="3">
    <source>
        <dbReference type="EMBL" id="KAG7378808.1"/>
    </source>
</evidence>
<accession>A0A8T1VF93</accession>
<comment type="caution">
    <text evidence="3">The sequence shown here is derived from an EMBL/GenBank/DDBJ whole genome shotgun (WGS) entry which is preliminary data.</text>
</comment>
<dbReference type="Proteomes" id="UP000694044">
    <property type="component" value="Unassembled WGS sequence"/>
</dbReference>
<name>A0A8T1VF93_9STRA</name>
<dbReference type="CDD" id="cd00821">
    <property type="entry name" value="PH"/>
    <property type="match status" value="1"/>
</dbReference>
<proteinExistence type="predicted"/>
<dbReference type="OrthoDB" id="67309at2759"/>